<evidence type="ECO:0000256" key="1">
    <source>
        <dbReference type="SAM" id="MobiDB-lite"/>
    </source>
</evidence>
<organism evidence="3 4">
    <name type="scientific">Ruminococcus bicirculans</name>
    <name type="common">ex Wegman et al. 2014</name>
    <dbReference type="NCBI Taxonomy" id="1160721"/>
    <lineage>
        <taxon>Bacteria</taxon>
        <taxon>Bacillati</taxon>
        <taxon>Bacillota</taxon>
        <taxon>Clostridia</taxon>
        <taxon>Eubacteriales</taxon>
        <taxon>Oscillospiraceae</taxon>
        <taxon>Ruminococcus</taxon>
    </lineage>
</organism>
<gene>
    <name evidence="3" type="ORF">PNU62_05395</name>
</gene>
<accession>A0AAW6E622</accession>
<feature type="transmembrane region" description="Helical" evidence="2">
    <location>
        <begin position="7"/>
        <end position="28"/>
    </location>
</feature>
<dbReference type="Proteomes" id="UP001211015">
    <property type="component" value="Unassembled WGS sequence"/>
</dbReference>
<evidence type="ECO:0000313" key="4">
    <source>
        <dbReference type="Proteomes" id="UP001211015"/>
    </source>
</evidence>
<keyword evidence="2" id="KW-0812">Transmembrane</keyword>
<dbReference type="Pfam" id="PF07454">
    <property type="entry name" value="SpoIIP"/>
    <property type="match status" value="1"/>
</dbReference>
<protein>
    <submittedName>
        <fullName evidence="3">Stage II sporulation protein P</fullName>
    </submittedName>
</protein>
<name>A0AAW6E622_9FIRM</name>
<reference evidence="3" key="1">
    <citation type="submission" date="2023-01" db="EMBL/GenBank/DDBJ databases">
        <title>Human gut microbiome strain richness.</title>
        <authorList>
            <person name="Chen-Liaw A."/>
        </authorList>
    </citation>
    <scope>NUCLEOTIDE SEQUENCE</scope>
    <source>
        <strain evidence="3">1001275st1_F4_1001275B_160808</strain>
    </source>
</reference>
<evidence type="ECO:0000256" key="2">
    <source>
        <dbReference type="SAM" id="Phobius"/>
    </source>
</evidence>
<sequence length="388" mass="42860">MDIKKVCLRCVAVIIVAFVMPTGIWLYARSASRFGRVAAVAAGVAMGEYKPYFSAADDDSKATAQTAYPSKLEAAVVSKHSIWDMDMAPQEKQTPSVSAEVPSPLPAQDVTDKIPYPASMEGNDGVIEKYTYGRYDGEQYFDLDGGGQVRNCTELSNDELYEESSKPYDFQIDGNSSEPQILIYHTHATESFEPTDKDHYDSSFSCKTTDPEMNMLSVGDKICEQLDKAGVAYIHDTLVHDYPSYDGSYDSSRMAVKQILEEYPSIKVCLDVHRDGIEREDGTRLAPVAEIEGREAAQLMIISGCDDGTMGMPDYMKNFHFACALQSALESDWQGLTRPVLFDYRHYNQDLTTGSLLIEVGSHGNSITQAQYTGELIGKTLGEMFGGE</sequence>
<dbReference type="InterPro" id="IPR010897">
    <property type="entry name" value="Spore_II_P"/>
</dbReference>
<keyword evidence="2" id="KW-0472">Membrane</keyword>
<dbReference type="EMBL" id="JAQMLV010000005">
    <property type="protein sequence ID" value="MDB8744446.1"/>
    <property type="molecule type" value="Genomic_DNA"/>
</dbReference>
<proteinExistence type="predicted"/>
<dbReference type="AlphaFoldDB" id="A0AAW6E622"/>
<keyword evidence="2" id="KW-1133">Transmembrane helix</keyword>
<comment type="caution">
    <text evidence="3">The sequence shown here is derived from an EMBL/GenBank/DDBJ whole genome shotgun (WGS) entry which is preliminary data.</text>
</comment>
<feature type="region of interest" description="Disordered" evidence="1">
    <location>
        <begin position="91"/>
        <end position="118"/>
    </location>
</feature>
<dbReference type="RefSeq" id="WP_195388277.1">
    <property type="nucleotide sequence ID" value="NZ_JADNGL010000006.1"/>
</dbReference>
<evidence type="ECO:0000313" key="3">
    <source>
        <dbReference type="EMBL" id="MDB8744446.1"/>
    </source>
</evidence>
<dbReference type="NCBIfam" id="TIGR02867">
    <property type="entry name" value="spore_II_P"/>
    <property type="match status" value="1"/>
</dbReference>